<keyword evidence="3" id="KW-0274">FAD</keyword>
<evidence type="ECO:0000313" key="7">
    <source>
        <dbReference type="Proteomes" id="UP000245812"/>
    </source>
</evidence>
<dbReference type="GO" id="GO:0016491">
    <property type="term" value="F:oxidoreductase activity"/>
    <property type="evidence" value="ECO:0007669"/>
    <property type="project" value="UniProtKB-KW"/>
</dbReference>
<dbReference type="SUPFAM" id="SSF56425">
    <property type="entry name" value="Succinate dehydrogenase/fumarate reductase flavoprotein, catalytic domain"/>
    <property type="match status" value="1"/>
</dbReference>
<dbReference type="InterPro" id="IPR050315">
    <property type="entry name" value="FAD-oxidoreductase_2"/>
</dbReference>
<dbReference type="AlphaFoldDB" id="A0A316IEQ0"/>
<dbReference type="Pfam" id="PF00890">
    <property type="entry name" value="FAD_binding_2"/>
    <property type="match status" value="1"/>
</dbReference>
<proteinExistence type="predicted"/>
<name>A0A316IEQ0_9GAMM</name>
<evidence type="ECO:0000256" key="3">
    <source>
        <dbReference type="ARBA" id="ARBA00022827"/>
    </source>
</evidence>
<organism evidence="6 7">
    <name type="scientific">Fulvimonas soli</name>
    <dbReference type="NCBI Taxonomy" id="155197"/>
    <lineage>
        <taxon>Bacteria</taxon>
        <taxon>Pseudomonadati</taxon>
        <taxon>Pseudomonadota</taxon>
        <taxon>Gammaproteobacteria</taxon>
        <taxon>Lysobacterales</taxon>
        <taxon>Rhodanobacteraceae</taxon>
        <taxon>Fulvimonas</taxon>
    </lineage>
</organism>
<evidence type="ECO:0000256" key="2">
    <source>
        <dbReference type="ARBA" id="ARBA00022630"/>
    </source>
</evidence>
<feature type="domain" description="FAD-dependent oxidoreductase 2 FAD-binding" evidence="5">
    <location>
        <begin position="8"/>
        <end position="540"/>
    </location>
</feature>
<reference evidence="6 7" key="1">
    <citation type="submission" date="2018-05" db="EMBL/GenBank/DDBJ databases">
        <title>Genomic Encyclopedia of Type Strains, Phase IV (KMG-IV): sequencing the most valuable type-strain genomes for metagenomic binning, comparative biology and taxonomic classification.</title>
        <authorList>
            <person name="Goeker M."/>
        </authorList>
    </citation>
    <scope>NUCLEOTIDE SEQUENCE [LARGE SCALE GENOMIC DNA]</scope>
    <source>
        <strain evidence="6 7">DSM 14263</strain>
    </source>
</reference>
<dbReference type="InterPro" id="IPR027477">
    <property type="entry name" value="Succ_DH/fumarate_Rdtase_cat_sf"/>
</dbReference>
<dbReference type="RefSeq" id="WP_211306236.1">
    <property type="nucleotide sequence ID" value="NZ_MSZV01000069.1"/>
</dbReference>
<dbReference type="PANTHER" id="PTHR43400">
    <property type="entry name" value="FUMARATE REDUCTASE"/>
    <property type="match status" value="1"/>
</dbReference>
<dbReference type="InterPro" id="IPR036188">
    <property type="entry name" value="FAD/NAD-bd_sf"/>
</dbReference>
<keyword evidence="7" id="KW-1185">Reference proteome</keyword>
<keyword evidence="2" id="KW-0285">Flavoprotein</keyword>
<evidence type="ECO:0000256" key="4">
    <source>
        <dbReference type="ARBA" id="ARBA00023002"/>
    </source>
</evidence>
<evidence type="ECO:0000256" key="1">
    <source>
        <dbReference type="ARBA" id="ARBA00001974"/>
    </source>
</evidence>
<dbReference type="GO" id="GO:0008202">
    <property type="term" value="P:steroid metabolic process"/>
    <property type="evidence" value="ECO:0007669"/>
    <property type="project" value="UniProtKB-ARBA"/>
</dbReference>
<protein>
    <submittedName>
        <fullName evidence="6">Succinate dehydrogenase/fumarate reductase flavoprotein subunit</fullName>
    </submittedName>
</protein>
<sequence length="564" mass="60773">MTQLSDFDVVVVGSGAGGLSAATTAALHGLKVLVIEKTALFGGSTAISGGTVWIPNNTLMEGVGLHDSRASAMRYLALTVGEGMRRELIEAYVDNGAAMLRFMHRHTAVRLASRAVAPDYYPDKEGWMPGGRALDPEPFDGRRLGPWFAWLRPPLHSFVALGGMMVNRRDIDHLMHMASSWPSFVHGSRLLFRYLGDRLRYPRGTRLVLGNALAASLLRSALDAGVTLWRHTRARELLVENGEVVGLQAEREGRPVTLRSRLGVVLASGGFGANAELRRRYVWPDAKHLSMAPEGNVGEGLDMAASVGASIVESNLDNAFLTPVSRMPDRPGGKQYPHLLMDRAKPGLIAVNAQGRRFVNEATNYHEFGRAMHRQSLAEAHLVVDSRFIRKYGLGLVRPGRFRPLGGFLRSGYLKKAGTLDELAALVGVPADALAEEVARQNRFAASGIDEDFGKGRSAYEHYLGDAGHRPNPCLGPIATPPFYAVTVHPGDIGTSRGLRTNERAQVLDRGGRAIPGLYACGSDMNSIMAGNYPGAGITLGPAMTFGYLIGKALAERAGAEALP</sequence>
<dbReference type="PANTHER" id="PTHR43400:SF10">
    <property type="entry name" value="3-OXOSTEROID 1-DEHYDROGENASE"/>
    <property type="match status" value="1"/>
</dbReference>
<dbReference type="PRINTS" id="PR00411">
    <property type="entry name" value="PNDRDTASEI"/>
</dbReference>
<comment type="cofactor">
    <cofactor evidence="1">
        <name>FAD</name>
        <dbReference type="ChEBI" id="CHEBI:57692"/>
    </cofactor>
</comment>
<dbReference type="SUPFAM" id="SSF51905">
    <property type="entry name" value="FAD/NAD(P)-binding domain"/>
    <property type="match status" value="1"/>
</dbReference>
<dbReference type="Gene3D" id="3.50.50.60">
    <property type="entry name" value="FAD/NAD(P)-binding domain"/>
    <property type="match status" value="2"/>
</dbReference>
<accession>A0A316IEQ0</accession>
<dbReference type="EMBL" id="QGHC01000003">
    <property type="protein sequence ID" value="PWK91902.1"/>
    <property type="molecule type" value="Genomic_DNA"/>
</dbReference>
<evidence type="ECO:0000313" key="6">
    <source>
        <dbReference type="EMBL" id="PWK91902.1"/>
    </source>
</evidence>
<dbReference type="Proteomes" id="UP000245812">
    <property type="component" value="Unassembled WGS sequence"/>
</dbReference>
<gene>
    <name evidence="6" type="ORF">C7456_10321</name>
</gene>
<comment type="caution">
    <text evidence="6">The sequence shown here is derived from an EMBL/GenBank/DDBJ whole genome shotgun (WGS) entry which is preliminary data.</text>
</comment>
<dbReference type="InterPro" id="IPR003953">
    <property type="entry name" value="FAD-dep_OxRdtase_2_FAD-bd"/>
</dbReference>
<evidence type="ECO:0000259" key="5">
    <source>
        <dbReference type="Pfam" id="PF00890"/>
    </source>
</evidence>
<keyword evidence="4" id="KW-0560">Oxidoreductase</keyword>